<keyword evidence="3" id="KW-1185">Reference proteome</keyword>
<feature type="region of interest" description="Disordered" evidence="1">
    <location>
        <begin position="160"/>
        <end position="261"/>
    </location>
</feature>
<organism evidence="2 3">
    <name type="scientific">Planoprotostelium fungivorum</name>
    <dbReference type="NCBI Taxonomy" id="1890364"/>
    <lineage>
        <taxon>Eukaryota</taxon>
        <taxon>Amoebozoa</taxon>
        <taxon>Evosea</taxon>
        <taxon>Variosea</taxon>
        <taxon>Cavosteliida</taxon>
        <taxon>Cavosteliaceae</taxon>
        <taxon>Planoprotostelium</taxon>
    </lineage>
</organism>
<dbReference type="AlphaFoldDB" id="A0A2P6NTI8"/>
<protein>
    <submittedName>
        <fullName evidence="2">Uncharacterized protein</fullName>
    </submittedName>
</protein>
<comment type="caution">
    <text evidence="2">The sequence shown here is derived from an EMBL/GenBank/DDBJ whole genome shotgun (WGS) entry which is preliminary data.</text>
</comment>
<evidence type="ECO:0000256" key="1">
    <source>
        <dbReference type="SAM" id="MobiDB-lite"/>
    </source>
</evidence>
<evidence type="ECO:0000313" key="3">
    <source>
        <dbReference type="Proteomes" id="UP000241769"/>
    </source>
</evidence>
<accession>A0A2P6NTI8</accession>
<feature type="compositionally biased region" description="Basic and acidic residues" evidence="1">
    <location>
        <begin position="187"/>
        <end position="255"/>
    </location>
</feature>
<feature type="compositionally biased region" description="Basic and acidic residues" evidence="1">
    <location>
        <begin position="303"/>
        <end position="316"/>
    </location>
</feature>
<dbReference type="Proteomes" id="UP000241769">
    <property type="component" value="Unassembled WGS sequence"/>
</dbReference>
<name>A0A2P6NTI8_9EUKA</name>
<reference evidence="2 3" key="1">
    <citation type="journal article" date="2018" name="Genome Biol. Evol.">
        <title>Multiple Roots of Fruiting Body Formation in Amoebozoa.</title>
        <authorList>
            <person name="Hillmann F."/>
            <person name="Forbes G."/>
            <person name="Novohradska S."/>
            <person name="Ferling I."/>
            <person name="Riege K."/>
            <person name="Groth M."/>
            <person name="Westermann M."/>
            <person name="Marz M."/>
            <person name="Spaller T."/>
            <person name="Winckler T."/>
            <person name="Schaap P."/>
            <person name="Glockner G."/>
        </authorList>
    </citation>
    <scope>NUCLEOTIDE SEQUENCE [LARGE SCALE GENOMIC DNA]</scope>
    <source>
        <strain evidence="2 3">Jena</strain>
    </source>
</reference>
<dbReference type="InParanoid" id="A0A2P6NTI8"/>
<feature type="region of interest" description="Disordered" evidence="1">
    <location>
        <begin position="273"/>
        <end position="320"/>
    </location>
</feature>
<evidence type="ECO:0000313" key="2">
    <source>
        <dbReference type="EMBL" id="PRP87178.1"/>
    </source>
</evidence>
<gene>
    <name evidence="2" type="ORF">PROFUN_01440</name>
</gene>
<proteinExistence type="predicted"/>
<sequence length="539" mass="63482">MEIVLGDDPLSRFTKSFGSYDDTQGEDDEEALSRLSSYVHLTPRIGTREVFFIPRYQLRSADVTEILFLLNNLFDQPRERERQENLTLEQEHWYLRFMNATESWPNDASILDHINGMIEKGRTREAVNHFRALRLCKDVSIKKEIKQEINEIPQKRQNTTVDLTIDDDSDQPITPSKEVRSPIIIHEPPKQPRFDREPMETIQTKHEESTEERREDVLEERREKNREEGRGENTEESREETRQDKTREPTGEGRQHAALPMDIIDISDTITHDEDDQPTLQEGTREEHGKNKRKRQTEDEEPGDKGRKVRRGDGERSSTVTMTELDFDLGDGEPLNTSPLSLTAQAIERMRNNTRRAVETYVDDSRNLLCKTVIQMSYHERFVDDLYLSMLEEFQTFLNERARENSFWREIQEQMGDFTQHLKSEPHPRPPTEEDMDAFRLGGWREKLLDDLANQLTEKVDVTLLDDEKKKAIEETREFFTSLLKKTAVEVFLWWRRIQNGCVRGTPDLINEYLFFKVLKMYRNLSDDDPVWDILNTTL</sequence>
<dbReference type="EMBL" id="MDYQ01000022">
    <property type="protein sequence ID" value="PRP87178.1"/>
    <property type="molecule type" value="Genomic_DNA"/>
</dbReference>